<proteinExistence type="predicted"/>
<protein>
    <recommendedName>
        <fullName evidence="2">WH2 domain-containing protein</fullName>
    </recommendedName>
</protein>
<dbReference type="Gene3D" id="3.10.20.90">
    <property type="entry name" value="Phosphatidylinositol 3-kinase Catalytic Subunit, Chain A, domain 1"/>
    <property type="match status" value="1"/>
</dbReference>
<feature type="compositionally biased region" description="Low complexity" evidence="1">
    <location>
        <begin position="183"/>
        <end position="200"/>
    </location>
</feature>
<evidence type="ECO:0000313" key="3">
    <source>
        <dbReference type="EnsemblMetazoa" id="AEPI003395-PA"/>
    </source>
</evidence>
<feature type="region of interest" description="Disordered" evidence="1">
    <location>
        <begin position="1298"/>
        <end position="1331"/>
    </location>
</feature>
<evidence type="ECO:0000313" key="4">
    <source>
        <dbReference type="Proteomes" id="UP000075885"/>
    </source>
</evidence>
<feature type="compositionally biased region" description="Low complexity" evidence="1">
    <location>
        <begin position="157"/>
        <end position="172"/>
    </location>
</feature>
<feature type="compositionally biased region" description="Low complexity" evidence="1">
    <location>
        <begin position="542"/>
        <end position="555"/>
    </location>
</feature>
<dbReference type="EnsemblMetazoa" id="AEPI003395-RA">
    <property type="protein sequence ID" value="AEPI003395-PA"/>
    <property type="gene ID" value="AEPI003395"/>
</dbReference>
<feature type="compositionally biased region" description="Polar residues" evidence="1">
    <location>
        <begin position="632"/>
        <end position="674"/>
    </location>
</feature>
<feature type="region of interest" description="Disordered" evidence="1">
    <location>
        <begin position="390"/>
        <end position="450"/>
    </location>
</feature>
<feature type="region of interest" description="Disordered" evidence="1">
    <location>
        <begin position="152"/>
        <end position="277"/>
    </location>
</feature>
<dbReference type="VEuPathDB" id="VectorBase:AEPI003395"/>
<dbReference type="InterPro" id="IPR003124">
    <property type="entry name" value="WH2_dom"/>
</dbReference>
<feature type="compositionally biased region" description="Basic residues" evidence="1">
    <location>
        <begin position="416"/>
        <end position="427"/>
    </location>
</feature>
<feature type="domain" description="WH2" evidence="2">
    <location>
        <begin position="1756"/>
        <end position="1775"/>
    </location>
</feature>
<dbReference type="STRING" id="199890.A0A182P8Z1"/>
<evidence type="ECO:0000256" key="1">
    <source>
        <dbReference type="SAM" id="MobiDB-lite"/>
    </source>
</evidence>
<evidence type="ECO:0000259" key="2">
    <source>
        <dbReference type="PROSITE" id="PS51082"/>
    </source>
</evidence>
<feature type="region of interest" description="Disordered" evidence="1">
    <location>
        <begin position="985"/>
        <end position="1018"/>
    </location>
</feature>
<accession>A0A182P8Z1</accession>
<feature type="compositionally biased region" description="Polar residues" evidence="1">
    <location>
        <begin position="1461"/>
        <end position="1478"/>
    </location>
</feature>
<organism evidence="3 4">
    <name type="scientific">Anopheles epiroticus</name>
    <dbReference type="NCBI Taxonomy" id="199890"/>
    <lineage>
        <taxon>Eukaryota</taxon>
        <taxon>Metazoa</taxon>
        <taxon>Ecdysozoa</taxon>
        <taxon>Arthropoda</taxon>
        <taxon>Hexapoda</taxon>
        <taxon>Insecta</taxon>
        <taxon>Pterygota</taxon>
        <taxon>Neoptera</taxon>
        <taxon>Endopterygota</taxon>
        <taxon>Diptera</taxon>
        <taxon>Nematocera</taxon>
        <taxon>Culicoidea</taxon>
        <taxon>Culicidae</taxon>
        <taxon>Anophelinae</taxon>
        <taxon>Anopheles</taxon>
    </lineage>
</organism>
<feature type="compositionally biased region" description="Polar residues" evidence="1">
    <location>
        <begin position="215"/>
        <end position="224"/>
    </location>
</feature>
<dbReference type="PROSITE" id="PS51082">
    <property type="entry name" value="WH2"/>
    <property type="match status" value="1"/>
</dbReference>
<feature type="region of interest" description="Disordered" evidence="1">
    <location>
        <begin position="1209"/>
        <end position="1237"/>
    </location>
</feature>
<feature type="compositionally biased region" description="Polar residues" evidence="1">
    <location>
        <begin position="776"/>
        <end position="787"/>
    </location>
</feature>
<reference evidence="4" key="1">
    <citation type="submission" date="2013-03" db="EMBL/GenBank/DDBJ databases">
        <title>The Genome Sequence of Anopheles epiroticus epiroticus2.</title>
        <authorList>
            <consortium name="The Broad Institute Genomics Platform"/>
            <person name="Neafsey D.E."/>
            <person name="Howell P."/>
            <person name="Walker B."/>
            <person name="Young S.K."/>
            <person name="Zeng Q."/>
            <person name="Gargeya S."/>
            <person name="Fitzgerald M."/>
            <person name="Haas B."/>
            <person name="Abouelleil A."/>
            <person name="Allen A.W."/>
            <person name="Alvarado L."/>
            <person name="Arachchi H.M."/>
            <person name="Berlin A.M."/>
            <person name="Chapman S.B."/>
            <person name="Gainer-Dewar J."/>
            <person name="Goldberg J."/>
            <person name="Griggs A."/>
            <person name="Gujja S."/>
            <person name="Hansen M."/>
            <person name="Howarth C."/>
            <person name="Imamovic A."/>
            <person name="Ireland A."/>
            <person name="Larimer J."/>
            <person name="McCowan C."/>
            <person name="Murphy C."/>
            <person name="Pearson M."/>
            <person name="Poon T.W."/>
            <person name="Priest M."/>
            <person name="Roberts A."/>
            <person name="Saif S."/>
            <person name="Shea T."/>
            <person name="Sisk P."/>
            <person name="Sykes S."/>
            <person name="Wortman J."/>
            <person name="Nusbaum C."/>
            <person name="Birren B."/>
        </authorList>
    </citation>
    <scope>NUCLEOTIDE SEQUENCE [LARGE SCALE GENOMIC DNA]</scope>
    <source>
        <strain evidence="4">Epiroticus2</strain>
    </source>
</reference>
<sequence>MNGLSTLNRLLGKRNKDVSKSTSNLSRSTTNLDASSHYTNKVIQLPVVANAPFEQTFRVTVLLPRDQLYVARVGAKTKLSTLLEMVCSDKLLDAQKYVFRHPADFQQGFELDMNIGEVGLSEIRMMSRKELETLRNSDYRLSTSDIFRMHQKGARETSGGTSVSSSDLSRTSKLALKTNSPYSSTNSLNSMDSSGVSSSSRGGGGGHSGITNGSATNGHSQTGQPPVAPTRKKRLAPRPPSQTSIPEVRVIPETQQHSNGGKHGPDDHIFKEPQLPPYSRANFHVSTPNLYDRELKTADIINNNNSNGSVKPQNANGNGYSADLQNNNNLHDVQSAMLDEEDRKNLINTKTSYSTLKNRPTSMYIIREPDANSLQRANENGGSMVDIQHHHSRASSSCSDAKDPRDFQDMPEPTPRKRLNSSAKKSKAPAPPPRAKTTITPVPTPSPRALTRSTLDLLRDNDAAISETDSNFSSEPDDTHRNRESRLNAVNGSVHRAPYTPQQQPQQQNVSKVMLNVEQAPLNDPIVTSTTPNNSEKKHQKSGSTSSSVSIKIVGNGVGDTQPKPSSTTPIVSKVQIGGGNQPVPMDLPASPGDNSSDEEIKIYNIESGKALIKKKAQNGTEMEQEQRKPTHGSTQPAVTNGTKVSSANVESTERSAQNAETNQSAAEQQTTNGVADEEQWTYKLPAPPKFADSSIKTSDYDERGQFYRPASTFVDNTTLRSDMLTVVSDDQTERIEPFIQERLQTMLDLTAGGVRDALQQPFYPGAVDLRPDSPVSVSTATDATTHVSEDAPHISSDLEDGYRVGGGVRTEPDDAGPDSTHEAREVWLQTLEKRREKIIEGELSTLSESIGGGKAGTNAPTVVRSQSTVSERKSSVMSELNQLLRDGVELSRKEEAEIAVVNRSSLANFKISTYSSSDNKENIITSTSTTTIVEKQTIAEGNNEVPVVANGVSETKPLPESQKEEQRDIDVIVRRKISVDSMTVARKPHSLTQSSDEDDPVGRHANGYAASGAPTVKKELAPVKRRSLTMLNKSPRVINRSDSFHSTRSDYIQSLNSPAQNGTSAPGPLHLTPRSTSYISLIGAQRWENRTATNASLATANSFNRRKSASELSICDSPSLQSLEVIKNILNTSRKNSINNLHQTNGSAAEVGTPGDDGIVLPSMAAIKRNSFTDISTLVQLNGTSKGHMSNGSGLMSNAVRKDSIEEAKIEQEPEVEPEPEPEGKPKKQETKENSVPIVENILGVVNKTEQTNVKEVELTVEKRVEKIISPESKQEEIGGKLIVQKTIEEKLMTEKTEWITKPEEQQPAVDLASESKSDDEKLQNKQQQRQQIQHIAAVTTKEPQTTVVSITNTNTVVSSSSSSTVVAHPPSNEPDTKKWTYQGPPTISFATWNERPKIDVSIKSDRDYRFGGSSTLPRGFRNVNIVSSTKISIGPGGSTTTTVESSSGYMRRTIHEVDQTQQQPEEAVSNVPSTETAEAVAAPSQGRQLEATTAVVKLPATSPKPTATPPGERLPIVRAVEYKKNVATAQRQAPPAVEPKPSFYYDAFARNDSSKNSVSSSSSGSNSLGTNVSSVSINGTAIPSPSISTNISRLSFGPKPPTVLQPTVRGFKSLDIEPTGLSTTTTTTMPRLRPVSMIDTSTLRKTSTVPLASAAAENEAPNSLPFSQHTLRRTGLKDKILAKDPAPVAEPVTTSTKVSVTTAAAPTPVRPVSLPVAAPVPPPPAPLPPVKASQPVVRGAIVKKSPVTTPAIDPRTALLDAIRSFNKDSLRKE</sequence>
<reference evidence="3" key="2">
    <citation type="submission" date="2020-05" db="UniProtKB">
        <authorList>
            <consortium name="EnsemblMetazoa"/>
        </authorList>
    </citation>
    <scope>IDENTIFICATION</scope>
    <source>
        <strain evidence="3">Epiroticus2</strain>
    </source>
</reference>
<keyword evidence="4" id="KW-1185">Reference proteome</keyword>
<feature type="region of interest" description="Disordered" evidence="1">
    <location>
        <begin position="615"/>
        <end position="687"/>
    </location>
</feature>
<feature type="region of interest" description="Disordered" evidence="1">
    <location>
        <begin position="1363"/>
        <end position="1384"/>
    </location>
</feature>
<dbReference type="Proteomes" id="UP000075885">
    <property type="component" value="Unassembled WGS sequence"/>
</dbReference>
<dbReference type="GO" id="GO:0003779">
    <property type="term" value="F:actin binding"/>
    <property type="evidence" value="ECO:0007669"/>
    <property type="project" value="InterPro"/>
</dbReference>
<feature type="region of interest" description="Disordered" evidence="1">
    <location>
        <begin position="1461"/>
        <end position="1490"/>
    </location>
</feature>
<feature type="compositionally biased region" description="Basic and acidic residues" evidence="1">
    <location>
        <begin position="1315"/>
        <end position="1325"/>
    </location>
</feature>
<feature type="region of interest" description="Disordered" evidence="1">
    <location>
        <begin position="775"/>
        <end position="823"/>
    </location>
</feature>
<name>A0A182P8Z1_9DIPT</name>
<feature type="region of interest" description="Disordered" evidence="1">
    <location>
        <begin position="523"/>
        <end position="598"/>
    </location>
</feature>
<feature type="compositionally biased region" description="Basic and acidic residues" evidence="1">
    <location>
        <begin position="1223"/>
        <end position="1234"/>
    </location>
</feature>